<dbReference type="AlphaFoldDB" id="A0AA41RJF2"/>
<dbReference type="Pfam" id="PF01156">
    <property type="entry name" value="IU_nuc_hydro"/>
    <property type="match status" value="1"/>
</dbReference>
<evidence type="ECO:0000313" key="4">
    <source>
        <dbReference type="Proteomes" id="UP001177140"/>
    </source>
</evidence>
<dbReference type="InterPro" id="IPR001910">
    <property type="entry name" value="Inosine/uridine_hydrolase_dom"/>
</dbReference>
<name>A0AA41RJF2_PAPNU</name>
<dbReference type="Proteomes" id="UP001177140">
    <property type="component" value="Unassembled WGS sequence"/>
</dbReference>
<evidence type="ECO:0000259" key="2">
    <source>
        <dbReference type="Pfam" id="PF01156"/>
    </source>
</evidence>
<evidence type="ECO:0000313" key="3">
    <source>
        <dbReference type="EMBL" id="MCL7021442.1"/>
    </source>
</evidence>
<dbReference type="GO" id="GO:0016799">
    <property type="term" value="F:hydrolase activity, hydrolyzing N-glycosyl compounds"/>
    <property type="evidence" value="ECO:0007669"/>
    <property type="project" value="InterPro"/>
</dbReference>
<dbReference type="SUPFAM" id="SSF53590">
    <property type="entry name" value="Nucleoside hydrolase"/>
    <property type="match status" value="1"/>
</dbReference>
<dbReference type="EMBL" id="JAJJMA010000691">
    <property type="protein sequence ID" value="MCL7021442.1"/>
    <property type="molecule type" value="Genomic_DNA"/>
</dbReference>
<reference evidence="3" key="1">
    <citation type="submission" date="2022-03" db="EMBL/GenBank/DDBJ databases">
        <title>A functionally conserved STORR gene fusion in Papaver species that diverged 16.8 million years ago.</title>
        <authorList>
            <person name="Catania T."/>
        </authorList>
    </citation>
    <scope>NUCLEOTIDE SEQUENCE</scope>
    <source>
        <strain evidence="3">S-191538</strain>
    </source>
</reference>
<protein>
    <recommendedName>
        <fullName evidence="2">Inosine/uridine-preferring nucleoside hydrolase domain-containing protein</fullName>
    </recommendedName>
</protein>
<sequence>MMDRDDIVVVAGGEGGTLPNVGGYIPIIEQGTSTFGGCRYRQAVPGGRLYTNTNYGIQRSFLPQGFRRYSLLRQPSTQQVMIDTISKGPTTVFLIRTHTNFAIFLMSNPQLKKNIEHIYVMGGGVRSKSPNGCCPKDDNTSCTPTECGIRGNLFTGYNSNPYVEFNIFGYPFATYQV</sequence>
<comment type="caution">
    <text evidence="3">The sequence shown here is derived from an EMBL/GenBank/DDBJ whole genome shotgun (WGS) entry which is preliminary data.</text>
</comment>
<feature type="domain" description="Inosine/uridine-preferring nucleoside hydrolase" evidence="2">
    <location>
        <begin position="73"/>
        <end position="177"/>
    </location>
</feature>
<gene>
    <name evidence="3" type="ORF">MKW94_010172</name>
</gene>
<proteinExistence type="inferred from homology"/>
<dbReference type="Gene3D" id="3.90.245.10">
    <property type="entry name" value="Ribonucleoside hydrolase-like"/>
    <property type="match status" value="1"/>
</dbReference>
<comment type="similarity">
    <text evidence="1">Belongs to the IUNH family.</text>
</comment>
<evidence type="ECO:0000256" key="1">
    <source>
        <dbReference type="ARBA" id="ARBA00009176"/>
    </source>
</evidence>
<dbReference type="InterPro" id="IPR036452">
    <property type="entry name" value="Ribo_hydro-like"/>
</dbReference>
<accession>A0AA41RJF2</accession>
<dbReference type="PANTHER" id="PTHR46692">
    <property type="entry name" value="INOSINE-URIDINE PREFERRING NUCLEOSIDE HYDROLASE FAMILY PROTEIN"/>
    <property type="match status" value="1"/>
</dbReference>
<organism evidence="3 4">
    <name type="scientific">Papaver nudicaule</name>
    <name type="common">Iceland poppy</name>
    <dbReference type="NCBI Taxonomy" id="74823"/>
    <lineage>
        <taxon>Eukaryota</taxon>
        <taxon>Viridiplantae</taxon>
        <taxon>Streptophyta</taxon>
        <taxon>Embryophyta</taxon>
        <taxon>Tracheophyta</taxon>
        <taxon>Spermatophyta</taxon>
        <taxon>Magnoliopsida</taxon>
        <taxon>Ranunculales</taxon>
        <taxon>Papaveraceae</taxon>
        <taxon>Papaveroideae</taxon>
        <taxon>Papaver</taxon>
    </lineage>
</organism>
<dbReference type="PANTHER" id="PTHR46692:SF1">
    <property type="entry name" value="NUCLEOSIDE HYDROLASE 3-RELATED"/>
    <property type="match status" value="1"/>
</dbReference>
<keyword evidence="4" id="KW-1185">Reference proteome</keyword>